<sequence length="1088" mass="117997">MPAWSTHGRAGGPCAGQWHSPSRSSGNSTEWKQDPSGKWHWIGTMPSAQSHSEKRLWACRGCSSTNHTKTACGTCGMKRTYSDVVSLTARPPNPETGKPVSNNPVGGGPYHNHTNGDYATAYLTIVTDFGYQAAELEGRLAEKRAELQALRLIGQRLDGTRAALERSRKRRGQAEQAMALAQSTLTAAVEEEKSLAAQLAELEAAVGSDATPAEASLVTLGEQLAAAVEQARSFENVGPAVGDEAQHESEALLARFQATLQAAEAAMHAAKTAVPRRLNGKQPIEHPPEAPEVRAPDRRLPKKQKVQSHLEHWFGPLKPCGSLTAAATAQPPASLATSAARPCHLGATPPQLGALVLADAAVVTLKVVTADAQTLHPQQGGCSYYRTSLALMNGKAQILEQQFRQRGFSAVGLQEDRARQAGKRKGVYFTMFVSPATSDGALGVQFWLDRELGHHVAQWRARSPRVLFGVNVSREGAVHVWFSARAPASCTGADERLEFWTDLTSVAVNLRARFPNAFWFVAVDANARVGRAPSEAFGTACPERENENGAALRIFAETLQLVALNTFSGAEPTWHHNANTSHRIDYVLIRNAHQTWASDVHVRADMDLTFNGRRDHSAVSAVCAVQQSALGSAPRPPPPVRIDKAGAGNAKLVEAFQTRLLEAPIPDEPRVDEQLARVNSIATEAALDVFGQARPLPRKPWLSQTTWDMVQLIAPLRRCAHHAGRHRFARFQRACFDAWLAALPGWRLRRAQHSAASPMSSFTFFALGAAVDSLNAHARAREHESSFYAAILGLQKCVRTSLRADRMEFLDSMVMKAQAAADAGDVRTQFAVARALGARSAVANTEVFQLDGTLTQNASEEIARWEEHFCDVFTGELTTLHEMRRPAQPAHCDPRLLDAGPAATAAAFRKLGRNQGVGIDGVPAEILVAGGGPAATLYASVNERVLQNYQWPLQWCGGLLPHLHKQKGDRRLCDNHRGILLADHAGKGLAGIVKDALGPTVNEHLPATQFGAVAKRGTDFATHMVLTATALAQAWHASLFLLFVDLTKAFDRVIRQLVMGWGGVDSEHRERHLRQLGVAPRAARRLHV</sequence>
<proteinExistence type="predicted"/>
<feature type="compositionally biased region" description="Polar residues" evidence="1">
    <location>
        <begin position="19"/>
        <end position="30"/>
    </location>
</feature>
<dbReference type="Gene3D" id="3.60.10.10">
    <property type="entry name" value="Endonuclease/exonuclease/phosphatase"/>
    <property type="match status" value="1"/>
</dbReference>
<feature type="compositionally biased region" description="Basic and acidic residues" evidence="1">
    <location>
        <begin position="283"/>
        <end position="299"/>
    </location>
</feature>
<evidence type="ECO:0008006" key="4">
    <source>
        <dbReference type="Google" id="ProtNLM"/>
    </source>
</evidence>
<name>A0ABN9V5K2_9DINO</name>
<dbReference type="Proteomes" id="UP001189429">
    <property type="component" value="Unassembled WGS sequence"/>
</dbReference>
<dbReference type="EMBL" id="CAUYUJ010016717">
    <property type="protein sequence ID" value="CAK0868120.1"/>
    <property type="molecule type" value="Genomic_DNA"/>
</dbReference>
<evidence type="ECO:0000256" key="1">
    <source>
        <dbReference type="SAM" id="MobiDB-lite"/>
    </source>
</evidence>
<dbReference type="InterPro" id="IPR036691">
    <property type="entry name" value="Endo/exonu/phosph_ase_sf"/>
</dbReference>
<feature type="region of interest" description="Disordered" evidence="1">
    <location>
        <begin position="277"/>
        <end position="307"/>
    </location>
</feature>
<dbReference type="SUPFAM" id="SSF56219">
    <property type="entry name" value="DNase I-like"/>
    <property type="match status" value="1"/>
</dbReference>
<reference evidence="2" key="1">
    <citation type="submission" date="2023-10" db="EMBL/GenBank/DDBJ databases">
        <authorList>
            <person name="Chen Y."/>
            <person name="Shah S."/>
            <person name="Dougan E. K."/>
            <person name="Thang M."/>
            <person name="Chan C."/>
        </authorList>
    </citation>
    <scope>NUCLEOTIDE SEQUENCE [LARGE SCALE GENOMIC DNA]</scope>
</reference>
<dbReference type="PANTHER" id="PTHR19446">
    <property type="entry name" value="REVERSE TRANSCRIPTASES"/>
    <property type="match status" value="1"/>
</dbReference>
<accession>A0ABN9V5K2</accession>
<feature type="region of interest" description="Disordered" evidence="1">
    <location>
        <begin position="1"/>
        <end position="44"/>
    </location>
</feature>
<evidence type="ECO:0000313" key="2">
    <source>
        <dbReference type="EMBL" id="CAK0868120.1"/>
    </source>
</evidence>
<organism evidence="2 3">
    <name type="scientific">Prorocentrum cordatum</name>
    <dbReference type="NCBI Taxonomy" id="2364126"/>
    <lineage>
        <taxon>Eukaryota</taxon>
        <taxon>Sar</taxon>
        <taxon>Alveolata</taxon>
        <taxon>Dinophyceae</taxon>
        <taxon>Prorocentrales</taxon>
        <taxon>Prorocentraceae</taxon>
        <taxon>Prorocentrum</taxon>
    </lineage>
</organism>
<comment type="caution">
    <text evidence="2">The sequence shown here is derived from an EMBL/GenBank/DDBJ whole genome shotgun (WGS) entry which is preliminary data.</text>
</comment>
<gene>
    <name evidence="2" type="ORF">PCOR1329_LOCUS54888</name>
</gene>
<evidence type="ECO:0000313" key="3">
    <source>
        <dbReference type="Proteomes" id="UP001189429"/>
    </source>
</evidence>
<keyword evidence="3" id="KW-1185">Reference proteome</keyword>
<protein>
    <recommendedName>
        <fullName evidence="4">RanBP2-type domain-containing protein</fullName>
    </recommendedName>
</protein>